<organism evidence="1 2">
    <name type="scientific">Dreissena polymorpha</name>
    <name type="common">Zebra mussel</name>
    <name type="synonym">Mytilus polymorpha</name>
    <dbReference type="NCBI Taxonomy" id="45954"/>
    <lineage>
        <taxon>Eukaryota</taxon>
        <taxon>Metazoa</taxon>
        <taxon>Spiralia</taxon>
        <taxon>Lophotrochozoa</taxon>
        <taxon>Mollusca</taxon>
        <taxon>Bivalvia</taxon>
        <taxon>Autobranchia</taxon>
        <taxon>Heteroconchia</taxon>
        <taxon>Euheterodonta</taxon>
        <taxon>Imparidentia</taxon>
        <taxon>Neoheterodontei</taxon>
        <taxon>Myida</taxon>
        <taxon>Dreissenoidea</taxon>
        <taxon>Dreissenidae</taxon>
        <taxon>Dreissena</taxon>
    </lineage>
</organism>
<evidence type="ECO:0000313" key="1">
    <source>
        <dbReference type="EMBL" id="KAH3779756.1"/>
    </source>
</evidence>
<keyword evidence="2" id="KW-1185">Reference proteome</keyword>
<dbReference type="EMBL" id="JAIWYP010000008">
    <property type="protein sequence ID" value="KAH3779756.1"/>
    <property type="molecule type" value="Genomic_DNA"/>
</dbReference>
<protein>
    <submittedName>
        <fullName evidence="1">Uncharacterized protein</fullName>
    </submittedName>
</protein>
<dbReference type="AlphaFoldDB" id="A0A9D4EJN8"/>
<gene>
    <name evidence="1" type="ORF">DPMN_157562</name>
</gene>
<sequence length="172" mass="20437">MTEHYMTWKSEFDHWIVLWTSAADHLRELEDETETHHVLNVLVDMAVRARTTQDWVECWEYFKNKIHRFCVSYDQANAGYLEKIINCIDGFTPMPQHLTELLKHRVEFWRPILLSTAVSDLEGVIQARIGQIFFIRRYFRGELQHICKYTCTFGKKNIAAKRNMGNRSALVR</sequence>
<reference evidence="1" key="1">
    <citation type="journal article" date="2019" name="bioRxiv">
        <title>The Genome of the Zebra Mussel, Dreissena polymorpha: A Resource for Invasive Species Research.</title>
        <authorList>
            <person name="McCartney M.A."/>
            <person name="Auch B."/>
            <person name="Kono T."/>
            <person name="Mallez S."/>
            <person name="Zhang Y."/>
            <person name="Obille A."/>
            <person name="Becker A."/>
            <person name="Abrahante J.E."/>
            <person name="Garbe J."/>
            <person name="Badalamenti J.P."/>
            <person name="Herman A."/>
            <person name="Mangelson H."/>
            <person name="Liachko I."/>
            <person name="Sullivan S."/>
            <person name="Sone E.D."/>
            <person name="Koren S."/>
            <person name="Silverstein K.A.T."/>
            <person name="Beckman K.B."/>
            <person name="Gohl D.M."/>
        </authorList>
    </citation>
    <scope>NUCLEOTIDE SEQUENCE</scope>
    <source>
        <strain evidence="1">Duluth1</strain>
        <tissue evidence="1">Whole animal</tissue>
    </source>
</reference>
<proteinExistence type="predicted"/>
<comment type="caution">
    <text evidence="1">The sequence shown here is derived from an EMBL/GenBank/DDBJ whole genome shotgun (WGS) entry which is preliminary data.</text>
</comment>
<evidence type="ECO:0000313" key="2">
    <source>
        <dbReference type="Proteomes" id="UP000828390"/>
    </source>
</evidence>
<name>A0A9D4EJN8_DREPO</name>
<reference evidence="1" key="2">
    <citation type="submission" date="2020-11" db="EMBL/GenBank/DDBJ databases">
        <authorList>
            <person name="McCartney M.A."/>
            <person name="Auch B."/>
            <person name="Kono T."/>
            <person name="Mallez S."/>
            <person name="Becker A."/>
            <person name="Gohl D.M."/>
            <person name="Silverstein K.A.T."/>
            <person name="Koren S."/>
            <person name="Bechman K.B."/>
            <person name="Herman A."/>
            <person name="Abrahante J.E."/>
            <person name="Garbe J."/>
        </authorList>
    </citation>
    <scope>NUCLEOTIDE SEQUENCE</scope>
    <source>
        <strain evidence="1">Duluth1</strain>
        <tissue evidence="1">Whole animal</tissue>
    </source>
</reference>
<dbReference type="Proteomes" id="UP000828390">
    <property type="component" value="Unassembled WGS sequence"/>
</dbReference>
<accession>A0A9D4EJN8</accession>